<evidence type="ECO:0000313" key="1">
    <source>
        <dbReference type="EMBL" id="CAJ2679522.1"/>
    </source>
</evidence>
<evidence type="ECO:0000313" key="2">
    <source>
        <dbReference type="Proteomes" id="UP001177021"/>
    </source>
</evidence>
<sequence length="92" mass="10512">MVEGKESKTVPPSPQVLTLTFQSLCNSNNLTVLHFIVVIQLFDGLEAYLMCRTVITHIVFQLKKADIAYIRHLSARLPEPADIYYLQESSFR</sequence>
<organism evidence="1 2">
    <name type="scientific">Trifolium pratense</name>
    <name type="common">Red clover</name>
    <dbReference type="NCBI Taxonomy" id="57577"/>
    <lineage>
        <taxon>Eukaryota</taxon>
        <taxon>Viridiplantae</taxon>
        <taxon>Streptophyta</taxon>
        <taxon>Embryophyta</taxon>
        <taxon>Tracheophyta</taxon>
        <taxon>Spermatophyta</taxon>
        <taxon>Magnoliopsida</taxon>
        <taxon>eudicotyledons</taxon>
        <taxon>Gunneridae</taxon>
        <taxon>Pentapetalae</taxon>
        <taxon>rosids</taxon>
        <taxon>fabids</taxon>
        <taxon>Fabales</taxon>
        <taxon>Fabaceae</taxon>
        <taxon>Papilionoideae</taxon>
        <taxon>50 kb inversion clade</taxon>
        <taxon>NPAAA clade</taxon>
        <taxon>Hologalegina</taxon>
        <taxon>IRL clade</taxon>
        <taxon>Trifolieae</taxon>
        <taxon>Trifolium</taxon>
    </lineage>
</organism>
<accession>A0ACB0MC72</accession>
<keyword evidence="2" id="KW-1185">Reference proteome</keyword>
<proteinExistence type="predicted"/>
<reference evidence="1" key="1">
    <citation type="submission" date="2023-10" db="EMBL/GenBank/DDBJ databases">
        <authorList>
            <person name="Rodriguez Cubillos JULIANA M."/>
            <person name="De Vega J."/>
        </authorList>
    </citation>
    <scope>NUCLEOTIDE SEQUENCE</scope>
</reference>
<dbReference type="Proteomes" id="UP001177021">
    <property type="component" value="Unassembled WGS sequence"/>
</dbReference>
<protein>
    <submittedName>
        <fullName evidence="1">Uncharacterized protein</fullName>
    </submittedName>
</protein>
<comment type="caution">
    <text evidence="1">The sequence shown here is derived from an EMBL/GenBank/DDBJ whole genome shotgun (WGS) entry which is preliminary data.</text>
</comment>
<gene>
    <name evidence="1" type="ORF">MILVUS5_LOCUS41609</name>
</gene>
<dbReference type="EMBL" id="CASHSV030000823">
    <property type="protein sequence ID" value="CAJ2679522.1"/>
    <property type="molecule type" value="Genomic_DNA"/>
</dbReference>
<name>A0ACB0MC72_TRIPR</name>